<keyword evidence="2" id="KW-1185">Reference proteome</keyword>
<dbReference type="Proteomes" id="UP000265515">
    <property type="component" value="Unassembled WGS sequence"/>
</dbReference>
<gene>
    <name evidence="1" type="ORF">CBR_g45661</name>
</gene>
<proteinExistence type="predicted"/>
<evidence type="ECO:0000313" key="1">
    <source>
        <dbReference type="EMBL" id="GBG64604.1"/>
    </source>
</evidence>
<comment type="caution">
    <text evidence="1">The sequence shown here is derived from an EMBL/GenBank/DDBJ whole genome shotgun (WGS) entry which is preliminary data.</text>
</comment>
<evidence type="ECO:0000313" key="2">
    <source>
        <dbReference type="Proteomes" id="UP000265515"/>
    </source>
</evidence>
<dbReference type="EMBL" id="BFEA01000052">
    <property type="protein sequence ID" value="GBG64604.1"/>
    <property type="molecule type" value="Genomic_DNA"/>
</dbReference>
<accession>A0A388K3G2</accession>
<protein>
    <submittedName>
        <fullName evidence="1">Uncharacterized protein</fullName>
    </submittedName>
</protein>
<reference evidence="1 2" key="1">
    <citation type="journal article" date="2018" name="Cell">
        <title>The Chara Genome: Secondary Complexity and Implications for Plant Terrestrialization.</title>
        <authorList>
            <person name="Nishiyama T."/>
            <person name="Sakayama H."/>
            <person name="Vries J.D."/>
            <person name="Buschmann H."/>
            <person name="Saint-Marcoux D."/>
            <person name="Ullrich K.K."/>
            <person name="Haas F.B."/>
            <person name="Vanderstraeten L."/>
            <person name="Becker D."/>
            <person name="Lang D."/>
            <person name="Vosolsobe S."/>
            <person name="Rombauts S."/>
            <person name="Wilhelmsson P.K.I."/>
            <person name="Janitza P."/>
            <person name="Kern R."/>
            <person name="Heyl A."/>
            <person name="Rumpler F."/>
            <person name="Villalobos L.I.A.C."/>
            <person name="Clay J.M."/>
            <person name="Skokan R."/>
            <person name="Toyoda A."/>
            <person name="Suzuki Y."/>
            <person name="Kagoshima H."/>
            <person name="Schijlen E."/>
            <person name="Tajeshwar N."/>
            <person name="Catarino B."/>
            <person name="Hetherington A.J."/>
            <person name="Saltykova A."/>
            <person name="Bonnot C."/>
            <person name="Breuninger H."/>
            <person name="Symeonidi A."/>
            <person name="Radhakrishnan G.V."/>
            <person name="Van Nieuwerburgh F."/>
            <person name="Deforce D."/>
            <person name="Chang C."/>
            <person name="Karol K.G."/>
            <person name="Hedrich R."/>
            <person name="Ulvskov P."/>
            <person name="Glockner G."/>
            <person name="Delwiche C.F."/>
            <person name="Petrasek J."/>
            <person name="Van de Peer Y."/>
            <person name="Friml J."/>
            <person name="Beilby M."/>
            <person name="Dolan L."/>
            <person name="Kohara Y."/>
            <person name="Sugano S."/>
            <person name="Fujiyama A."/>
            <person name="Delaux P.-M."/>
            <person name="Quint M."/>
            <person name="TheiBen G."/>
            <person name="Hagemann M."/>
            <person name="Harholt J."/>
            <person name="Dunand C."/>
            <person name="Zachgo S."/>
            <person name="Langdale J."/>
            <person name="Maumus F."/>
            <person name="Straeten D.V.D."/>
            <person name="Gould S.B."/>
            <person name="Rensing S.A."/>
        </authorList>
    </citation>
    <scope>NUCLEOTIDE SEQUENCE [LARGE SCALE GENOMIC DNA]</scope>
    <source>
        <strain evidence="1 2">S276</strain>
    </source>
</reference>
<dbReference type="AlphaFoldDB" id="A0A388K3G2"/>
<organism evidence="1 2">
    <name type="scientific">Chara braunii</name>
    <name type="common">Braun's stonewort</name>
    <dbReference type="NCBI Taxonomy" id="69332"/>
    <lineage>
        <taxon>Eukaryota</taxon>
        <taxon>Viridiplantae</taxon>
        <taxon>Streptophyta</taxon>
        <taxon>Charophyceae</taxon>
        <taxon>Charales</taxon>
        <taxon>Characeae</taxon>
        <taxon>Chara</taxon>
    </lineage>
</organism>
<name>A0A388K3G2_CHABU</name>
<dbReference type="Gramene" id="GBG64604">
    <property type="protein sequence ID" value="GBG64604"/>
    <property type="gene ID" value="CBR_g45661"/>
</dbReference>
<sequence length="268" mass="29432">MSEVLLKGTAVDQDIVEVDENVLLQDVPEDVVHCPLKGSGSISEAKWHHRELVVAESRSERGLRLVGCSDADLMVTATKINLRKEAVACEAVEQLIETRHGVAVFNRVAVETAIFDADTESSVRFASKEDGCTPRGVAGFNETLSQELLKLTLEFGGLGDRDSVGCLVVNTIVRHKLNGVLDITHRWDAGVLERRWENVVVLSDEITNCGFQVSRISCEFLSVSVSARRRGGLDARRRDGSGDGSHEDRGRIWLQRDELGVGTGWIIV</sequence>